<name>A0ACC2Q107_9NEOP</name>
<keyword evidence="2" id="KW-1185">Reference proteome</keyword>
<comment type="caution">
    <text evidence="1">The sequence shown here is derived from an EMBL/GenBank/DDBJ whole genome shotgun (WGS) entry which is preliminary data.</text>
</comment>
<evidence type="ECO:0000313" key="2">
    <source>
        <dbReference type="Proteomes" id="UP001231649"/>
    </source>
</evidence>
<dbReference type="EMBL" id="CM056807">
    <property type="protein sequence ID" value="KAJ8705708.1"/>
    <property type="molecule type" value="Genomic_DNA"/>
</dbReference>
<proteinExistence type="predicted"/>
<evidence type="ECO:0000313" key="1">
    <source>
        <dbReference type="EMBL" id="KAJ8705708.1"/>
    </source>
</evidence>
<protein>
    <submittedName>
        <fullName evidence="1">Uncharacterized protein</fullName>
    </submittedName>
</protein>
<accession>A0ACC2Q107</accession>
<gene>
    <name evidence="1" type="ORF">PYW08_012754</name>
</gene>
<sequence>MTGLPAYPDCKMPREPPAADSDKDIAEKVGHNYKVLPLFEKSLFEHKYIQYYSLETNKFLNCRWRSYVEHYEEREFAPFTFVDIRDFHFYNGMNRLLPSESIHRTTHFPYKLGVGPGVDFRGQMPIPQDMMMKRGISKPKGKGKNISKTTNVDQKEIKDKDKKP</sequence>
<dbReference type="Proteomes" id="UP001231649">
    <property type="component" value="Chromosome 31"/>
</dbReference>
<organism evidence="1 2">
    <name type="scientific">Mythimna loreyi</name>
    <dbReference type="NCBI Taxonomy" id="667449"/>
    <lineage>
        <taxon>Eukaryota</taxon>
        <taxon>Metazoa</taxon>
        <taxon>Ecdysozoa</taxon>
        <taxon>Arthropoda</taxon>
        <taxon>Hexapoda</taxon>
        <taxon>Insecta</taxon>
        <taxon>Pterygota</taxon>
        <taxon>Neoptera</taxon>
        <taxon>Endopterygota</taxon>
        <taxon>Lepidoptera</taxon>
        <taxon>Glossata</taxon>
        <taxon>Ditrysia</taxon>
        <taxon>Noctuoidea</taxon>
        <taxon>Noctuidae</taxon>
        <taxon>Noctuinae</taxon>
        <taxon>Hadenini</taxon>
        <taxon>Mythimna</taxon>
    </lineage>
</organism>
<reference evidence="1" key="1">
    <citation type="submission" date="2023-03" db="EMBL/GenBank/DDBJ databases">
        <title>Chromosome-level genomes of two armyworms, Mythimna separata and Mythimna loreyi, provide insights into the biosynthesis and reception of sex pheromones.</title>
        <authorList>
            <person name="Zhao H."/>
        </authorList>
    </citation>
    <scope>NUCLEOTIDE SEQUENCE</scope>
    <source>
        <strain evidence="1">BeijingLab</strain>
    </source>
</reference>